<dbReference type="KEGG" id="cfus:CYFUS_006180"/>
<dbReference type="Proteomes" id="UP000217257">
    <property type="component" value="Chromosome"/>
</dbReference>
<evidence type="ECO:0000313" key="2">
    <source>
        <dbReference type="Proteomes" id="UP000217257"/>
    </source>
</evidence>
<sequence length="333" mass="37520">MKILFLNLAGEKETANETALKALRKKYPGKDTFLSKLIYGPSTVTEVDVWRCYGEVRSFLSAKNPDFEKGTPEFNRIKQQVNTALNAGVDKIFLSIHGNYDDVTHGSCKLLSGTVKISYLQLYELFMMLVEDRYKSTPLKLTLVMCYGGRSKDYLESHAPEQLGTRSGPDLTTSFAFQFYCLLCKQMKVTMTARTGALSFDDLSGHSKVESERLVSNIIKRDELAKALGNDPEAALGSVDFSEYIELLYSAEQSEELIPVLKSKAAQLKQTHLLPQQRAAIDFRHQRAKVSIIEGSETKTKYGKLVFKYDEKAHAVQIWSKYPLNRLVAQKSV</sequence>
<proteinExistence type="predicted"/>
<dbReference type="EMBL" id="CP022098">
    <property type="protein sequence ID" value="ATB40724.1"/>
    <property type="molecule type" value="Genomic_DNA"/>
</dbReference>
<organism evidence="1 2">
    <name type="scientific">Cystobacter fuscus</name>
    <dbReference type="NCBI Taxonomy" id="43"/>
    <lineage>
        <taxon>Bacteria</taxon>
        <taxon>Pseudomonadati</taxon>
        <taxon>Myxococcota</taxon>
        <taxon>Myxococcia</taxon>
        <taxon>Myxococcales</taxon>
        <taxon>Cystobacterineae</taxon>
        <taxon>Archangiaceae</taxon>
        <taxon>Cystobacter</taxon>
    </lineage>
</organism>
<gene>
    <name evidence="1" type="ORF">CYFUS_006180</name>
</gene>
<reference evidence="1 2" key="1">
    <citation type="submission" date="2017-06" db="EMBL/GenBank/DDBJ databases">
        <title>Sequencing and comparative analysis of myxobacterial genomes.</title>
        <authorList>
            <person name="Rupp O."/>
            <person name="Goesmann A."/>
            <person name="Sogaard-Andersen L."/>
        </authorList>
    </citation>
    <scope>NUCLEOTIDE SEQUENCE [LARGE SCALE GENOMIC DNA]</scope>
    <source>
        <strain evidence="1 2">DSM 52655</strain>
    </source>
</reference>
<dbReference type="AlphaFoldDB" id="A0A250J9X2"/>
<name>A0A250J9X2_9BACT</name>
<accession>A0A250J9X2</accession>
<dbReference type="RefSeq" id="WP_095988540.1">
    <property type="nucleotide sequence ID" value="NZ_CP022098.1"/>
</dbReference>
<evidence type="ECO:0000313" key="1">
    <source>
        <dbReference type="EMBL" id="ATB40724.1"/>
    </source>
</evidence>
<protein>
    <submittedName>
        <fullName evidence="1">Uncharacterized protein</fullName>
    </submittedName>
</protein>